<reference evidence="1 2" key="1">
    <citation type="submission" date="2018-10" db="EMBL/GenBank/DDBJ databases">
        <authorList>
            <person name="Ekblom R."/>
            <person name="Jareborg N."/>
        </authorList>
    </citation>
    <scope>NUCLEOTIDE SEQUENCE [LARGE SCALE GENOMIC DNA]</scope>
    <source>
        <tissue evidence="1">Muscle</tissue>
    </source>
</reference>
<dbReference type="Proteomes" id="UP000269945">
    <property type="component" value="Unassembled WGS sequence"/>
</dbReference>
<dbReference type="EMBL" id="CYRY02042607">
    <property type="protein sequence ID" value="VCX35454.1"/>
    <property type="molecule type" value="Genomic_DNA"/>
</dbReference>
<evidence type="ECO:0000313" key="2">
    <source>
        <dbReference type="Proteomes" id="UP000269945"/>
    </source>
</evidence>
<comment type="caution">
    <text evidence="1">The sequence shown here is derived from an EMBL/GenBank/DDBJ whole genome shotgun (WGS) entry which is preliminary data.</text>
</comment>
<name>A0A9X9M4L2_GULGU</name>
<evidence type="ECO:0000313" key="1">
    <source>
        <dbReference type="EMBL" id="VCX35454.1"/>
    </source>
</evidence>
<keyword evidence="2" id="KW-1185">Reference proteome</keyword>
<accession>A0A9X9M4L2</accession>
<organism evidence="1 2">
    <name type="scientific">Gulo gulo</name>
    <name type="common">Wolverine</name>
    <name type="synonym">Gluton</name>
    <dbReference type="NCBI Taxonomy" id="48420"/>
    <lineage>
        <taxon>Eukaryota</taxon>
        <taxon>Metazoa</taxon>
        <taxon>Chordata</taxon>
        <taxon>Craniata</taxon>
        <taxon>Vertebrata</taxon>
        <taxon>Euteleostomi</taxon>
        <taxon>Mammalia</taxon>
        <taxon>Eutheria</taxon>
        <taxon>Laurasiatheria</taxon>
        <taxon>Carnivora</taxon>
        <taxon>Caniformia</taxon>
        <taxon>Musteloidea</taxon>
        <taxon>Mustelidae</taxon>
        <taxon>Guloninae</taxon>
        <taxon>Gulo</taxon>
    </lineage>
</organism>
<sequence>MEMRRCSVWCCGKESRALGILQMSVPLSGSQASKK</sequence>
<proteinExistence type="predicted"/>
<gene>
    <name evidence="1" type="ORF">BN2614_LOCUS3</name>
</gene>
<feature type="non-terminal residue" evidence="1">
    <location>
        <position position="35"/>
    </location>
</feature>
<dbReference type="AlphaFoldDB" id="A0A9X9M4L2"/>
<protein>
    <submittedName>
        <fullName evidence="1">Uncharacterized protein</fullName>
    </submittedName>
</protein>